<dbReference type="AlphaFoldDB" id="A0A6M3IUJ9"/>
<dbReference type="EMBL" id="MT141439">
    <property type="protein sequence ID" value="QJA61369.1"/>
    <property type="molecule type" value="Genomic_DNA"/>
</dbReference>
<protein>
    <recommendedName>
        <fullName evidence="4">Internal virion protein</fullName>
    </recommendedName>
</protein>
<reference evidence="2" key="1">
    <citation type="submission" date="2020-03" db="EMBL/GenBank/DDBJ databases">
        <title>The deep terrestrial virosphere.</title>
        <authorList>
            <person name="Holmfeldt K."/>
            <person name="Nilsson E."/>
            <person name="Simone D."/>
            <person name="Lopez-Fernandez M."/>
            <person name="Wu X."/>
            <person name="de Brujin I."/>
            <person name="Lundin D."/>
            <person name="Andersson A."/>
            <person name="Bertilsson S."/>
            <person name="Dopson M."/>
        </authorList>
    </citation>
    <scope>NUCLEOTIDE SEQUENCE</scope>
    <source>
        <strain evidence="3">MM415A00680</strain>
        <strain evidence="2">MM415B00960</strain>
    </source>
</reference>
<feature type="coiled-coil region" evidence="1">
    <location>
        <begin position="61"/>
        <end position="88"/>
    </location>
</feature>
<organism evidence="2">
    <name type="scientific">viral metagenome</name>
    <dbReference type="NCBI Taxonomy" id="1070528"/>
    <lineage>
        <taxon>unclassified sequences</taxon>
        <taxon>metagenomes</taxon>
        <taxon>organismal metagenomes</taxon>
    </lineage>
</organism>
<evidence type="ECO:0000256" key="1">
    <source>
        <dbReference type="SAM" id="Coils"/>
    </source>
</evidence>
<sequence>MAYALPYIAAGVSVVGAVVQSEADMAAARSASREAFAQAMNAQAAAAVSAKNADIMEADAIARTQKAQEDAEKKRKEVQRLVATARAQEGRGGFSFAGTPEWLEFSSLSEGEKDAMAILNEGLTEASRMRSKGDIFKMESESYIKQSQSYLSRSSELISQGKKARTGTLLKGVAGAAGAF</sequence>
<evidence type="ECO:0000313" key="3">
    <source>
        <dbReference type="EMBL" id="QJA80675.1"/>
    </source>
</evidence>
<keyword evidence="1" id="KW-0175">Coiled coil</keyword>
<evidence type="ECO:0008006" key="4">
    <source>
        <dbReference type="Google" id="ProtNLM"/>
    </source>
</evidence>
<accession>A0A6M3IUJ9</accession>
<proteinExistence type="predicted"/>
<name>A0A6M3IUJ9_9ZZZZ</name>
<dbReference type="EMBL" id="MT142431">
    <property type="protein sequence ID" value="QJA80675.1"/>
    <property type="molecule type" value="Genomic_DNA"/>
</dbReference>
<gene>
    <name evidence="3" type="ORF">MM415A00680_0006</name>
    <name evidence="2" type="ORF">MM415B00960_0017</name>
</gene>
<evidence type="ECO:0000313" key="2">
    <source>
        <dbReference type="EMBL" id="QJA61369.1"/>
    </source>
</evidence>